<dbReference type="Gene3D" id="3.40.1350.10">
    <property type="match status" value="1"/>
</dbReference>
<accession>A0A7W6UTT3</accession>
<dbReference type="Pfam" id="PF14088">
    <property type="entry name" value="DUF4268"/>
    <property type="match status" value="1"/>
</dbReference>
<dbReference type="EMBL" id="JACIHI010000037">
    <property type="protein sequence ID" value="MBB4444101.1"/>
    <property type="molecule type" value="Genomic_DNA"/>
</dbReference>
<dbReference type="GO" id="GO:0003676">
    <property type="term" value="F:nucleic acid binding"/>
    <property type="evidence" value="ECO:0007669"/>
    <property type="project" value="InterPro"/>
</dbReference>
<reference evidence="2 3" key="1">
    <citation type="submission" date="2020-08" db="EMBL/GenBank/DDBJ databases">
        <title>Genomic Encyclopedia of Type Strains, Phase IV (KMG-V): Genome sequencing to study the core and pangenomes of soil and plant-associated prokaryotes.</title>
        <authorList>
            <person name="Whitman W."/>
        </authorList>
    </citation>
    <scope>NUCLEOTIDE SEQUENCE [LARGE SCALE GENOMIC DNA]</scope>
    <source>
        <strain evidence="2 3">SEMIA 414</strain>
    </source>
</reference>
<evidence type="ECO:0000259" key="1">
    <source>
        <dbReference type="Pfam" id="PF14088"/>
    </source>
</evidence>
<gene>
    <name evidence="2" type="ORF">GGE15_007417</name>
</gene>
<dbReference type="Proteomes" id="UP000533724">
    <property type="component" value="Unassembled WGS sequence"/>
</dbReference>
<evidence type="ECO:0000313" key="3">
    <source>
        <dbReference type="Proteomes" id="UP000533724"/>
    </source>
</evidence>
<dbReference type="RefSeq" id="WP_184502305.1">
    <property type="nucleotide sequence ID" value="NZ_JACIHI010000037.1"/>
</dbReference>
<sequence>MFRVDRTENRIARLAQRRFGELALRERDHLQEWLVHQPDALGEELLIIQKEFDGFDETRERLDLLALDKAGNLVVIENKLDDSGRDVTWQALKYTAYVSGLNKQQIVEIYQQYLDRYCGGGSAIERICEFIEVEELQETVLNPGNGQRMMFIAANFRREVTATVLWLLSRGIRAQCFRVVPYSFGDELFIDLQQIIPTPEAADYMIGISSKEVEETNVKGVQTRRHQLRLQFWARALERLRADGITLFANVNPSRDHWLNAGSGVRGCPFTMIFARDEARVEVNLARVDRDENKWLFEQLEADRSAIEARFGGEMSWLRLDERKQSRISYSRPFDGYDVDNWPEMLSWLSEHIRKLEAAFRQPLAQYARSIPSVDETTEELARVSESVDPST</sequence>
<dbReference type="AlphaFoldDB" id="A0A7W6UTT3"/>
<comment type="caution">
    <text evidence="2">The sequence shown here is derived from an EMBL/GenBank/DDBJ whole genome shotgun (WGS) entry which is preliminary data.</text>
</comment>
<name>A0A7W6UTT3_9HYPH</name>
<proteinExistence type="predicted"/>
<dbReference type="InterPro" id="IPR025364">
    <property type="entry name" value="DUF4268"/>
</dbReference>
<feature type="domain" description="DUF4268" evidence="1">
    <location>
        <begin position="228"/>
        <end position="363"/>
    </location>
</feature>
<evidence type="ECO:0000313" key="2">
    <source>
        <dbReference type="EMBL" id="MBB4444101.1"/>
    </source>
</evidence>
<dbReference type="InterPro" id="IPR011856">
    <property type="entry name" value="tRNA_endonuc-like_dom_sf"/>
</dbReference>
<protein>
    <recommendedName>
        <fullName evidence="1">DUF4268 domain-containing protein</fullName>
    </recommendedName>
</protein>
<organism evidence="2 3">
    <name type="scientific">Rhizobium esperanzae</name>
    <dbReference type="NCBI Taxonomy" id="1967781"/>
    <lineage>
        <taxon>Bacteria</taxon>
        <taxon>Pseudomonadati</taxon>
        <taxon>Pseudomonadota</taxon>
        <taxon>Alphaproteobacteria</taxon>
        <taxon>Hyphomicrobiales</taxon>
        <taxon>Rhizobiaceae</taxon>
        <taxon>Rhizobium/Agrobacterium group</taxon>
        <taxon>Rhizobium</taxon>
    </lineage>
</organism>